<dbReference type="PROSITE" id="PS50893">
    <property type="entry name" value="ABC_TRANSPORTER_2"/>
    <property type="match status" value="1"/>
</dbReference>
<dbReference type="EMBL" id="JAVDXT010000004">
    <property type="protein sequence ID" value="MDR7379478.1"/>
    <property type="molecule type" value="Genomic_DNA"/>
</dbReference>
<comment type="caution">
    <text evidence="6">The sequence shown here is derived from an EMBL/GenBank/DDBJ whole genome shotgun (WGS) entry which is preliminary data.</text>
</comment>
<gene>
    <name evidence="6" type="ORF">J2X19_004172</name>
</gene>
<keyword evidence="4 6" id="KW-0067">ATP-binding</keyword>
<dbReference type="SUPFAM" id="SSF50331">
    <property type="entry name" value="MOP-like"/>
    <property type="match status" value="1"/>
</dbReference>
<reference evidence="6 7" key="1">
    <citation type="submission" date="2023-07" db="EMBL/GenBank/DDBJ databases">
        <title>Sorghum-associated microbial communities from plants grown in Nebraska, USA.</title>
        <authorList>
            <person name="Schachtman D."/>
        </authorList>
    </citation>
    <scope>NUCLEOTIDE SEQUENCE [LARGE SCALE GENOMIC DNA]</scope>
    <source>
        <strain evidence="6 7">BE313</strain>
    </source>
</reference>
<dbReference type="SUPFAM" id="SSF52540">
    <property type="entry name" value="P-loop containing nucleoside triphosphate hydrolases"/>
    <property type="match status" value="1"/>
</dbReference>
<protein>
    <submittedName>
        <fullName evidence="6">Iron(III) transport system ATP-binding protein</fullName>
    </submittedName>
</protein>
<dbReference type="GO" id="GO:0005524">
    <property type="term" value="F:ATP binding"/>
    <property type="evidence" value="ECO:0007669"/>
    <property type="project" value="UniProtKB-KW"/>
</dbReference>
<evidence type="ECO:0000259" key="5">
    <source>
        <dbReference type="PROSITE" id="PS50893"/>
    </source>
</evidence>
<evidence type="ECO:0000256" key="4">
    <source>
        <dbReference type="ARBA" id="ARBA00022840"/>
    </source>
</evidence>
<organism evidence="6 7">
    <name type="scientific">Rhodoferax ferrireducens</name>
    <dbReference type="NCBI Taxonomy" id="192843"/>
    <lineage>
        <taxon>Bacteria</taxon>
        <taxon>Pseudomonadati</taxon>
        <taxon>Pseudomonadota</taxon>
        <taxon>Betaproteobacteria</taxon>
        <taxon>Burkholderiales</taxon>
        <taxon>Comamonadaceae</taxon>
        <taxon>Rhodoferax</taxon>
    </lineage>
</organism>
<dbReference type="InterPro" id="IPR008995">
    <property type="entry name" value="Mo/tungstate-bd_C_term_dom"/>
</dbReference>
<proteinExistence type="predicted"/>
<dbReference type="InterPro" id="IPR050093">
    <property type="entry name" value="ABC_SmlMolc_Importer"/>
</dbReference>
<evidence type="ECO:0000256" key="3">
    <source>
        <dbReference type="ARBA" id="ARBA00022741"/>
    </source>
</evidence>
<dbReference type="Gene3D" id="3.40.50.300">
    <property type="entry name" value="P-loop containing nucleotide triphosphate hydrolases"/>
    <property type="match status" value="1"/>
</dbReference>
<keyword evidence="2" id="KW-1003">Cell membrane</keyword>
<evidence type="ECO:0000256" key="1">
    <source>
        <dbReference type="ARBA" id="ARBA00022448"/>
    </source>
</evidence>
<sequence>MASAVQFEAVHKVFPNGVRALNNVQLRIPPGQLTTLLGPSGCGKTTLLRMVAGLEQPTTGRIQIGGVDVTDMDATQRPISMVFQSYALFPHLNVLDNVGYGLRMQNLPAQECDHHAMAALTAVGLQASATSNTSMLSGGQQQRVALARALALRPQVLLLDEPLSNLDAGLRRHIREDIRALQQSLGLTVVYVTHDHNEAMAVSDNVVVMRDGQIMQIGTPQQVYATPHCEFVAAFMGDAVMFDAEADAAGTVRLGPLRVGAGLTRRQGKVRLVVRPHAWRLEPASGTGLAGRVLSRAFLGRNTEYQVLTALGTLLVLVQGEGQPRQVDSPVSVQLDTLGVSVVMPSGAEASNDP</sequence>
<dbReference type="Pfam" id="PF00005">
    <property type="entry name" value="ABC_tran"/>
    <property type="match status" value="1"/>
</dbReference>
<dbReference type="InterPro" id="IPR017871">
    <property type="entry name" value="ABC_transporter-like_CS"/>
</dbReference>
<evidence type="ECO:0000256" key="2">
    <source>
        <dbReference type="ARBA" id="ARBA00022475"/>
    </source>
</evidence>
<dbReference type="InterPro" id="IPR003439">
    <property type="entry name" value="ABC_transporter-like_ATP-bd"/>
</dbReference>
<dbReference type="RefSeq" id="WP_310376142.1">
    <property type="nucleotide sequence ID" value="NZ_JAVDXT010000004.1"/>
</dbReference>
<keyword evidence="2" id="KW-0472">Membrane</keyword>
<dbReference type="Proteomes" id="UP001180487">
    <property type="component" value="Unassembled WGS sequence"/>
</dbReference>
<name>A0ABU2CDS8_9BURK</name>
<dbReference type="Pfam" id="PF08402">
    <property type="entry name" value="TOBE_2"/>
    <property type="match status" value="1"/>
</dbReference>
<dbReference type="SMART" id="SM00382">
    <property type="entry name" value="AAA"/>
    <property type="match status" value="1"/>
</dbReference>
<feature type="domain" description="ABC transporter" evidence="5">
    <location>
        <begin position="5"/>
        <end position="236"/>
    </location>
</feature>
<dbReference type="InterPro" id="IPR027417">
    <property type="entry name" value="P-loop_NTPase"/>
</dbReference>
<evidence type="ECO:0000313" key="7">
    <source>
        <dbReference type="Proteomes" id="UP001180487"/>
    </source>
</evidence>
<dbReference type="InterPro" id="IPR003593">
    <property type="entry name" value="AAA+_ATPase"/>
</dbReference>
<dbReference type="PROSITE" id="PS00211">
    <property type="entry name" value="ABC_TRANSPORTER_1"/>
    <property type="match status" value="1"/>
</dbReference>
<keyword evidence="1" id="KW-0813">Transport</keyword>
<dbReference type="PANTHER" id="PTHR42781:SF4">
    <property type="entry name" value="SPERMIDINE_PUTRESCINE IMPORT ATP-BINDING PROTEIN POTA"/>
    <property type="match status" value="1"/>
</dbReference>
<accession>A0ABU2CDS8</accession>
<keyword evidence="7" id="KW-1185">Reference proteome</keyword>
<dbReference type="InterPro" id="IPR013611">
    <property type="entry name" value="Transp-assoc_OB_typ2"/>
</dbReference>
<keyword evidence="3" id="KW-0547">Nucleotide-binding</keyword>
<evidence type="ECO:0000313" key="6">
    <source>
        <dbReference type="EMBL" id="MDR7379478.1"/>
    </source>
</evidence>
<dbReference type="PANTHER" id="PTHR42781">
    <property type="entry name" value="SPERMIDINE/PUTRESCINE IMPORT ATP-BINDING PROTEIN POTA"/>
    <property type="match status" value="1"/>
</dbReference>